<evidence type="ECO:0000256" key="2">
    <source>
        <dbReference type="ARBA" id="ARBA00001958"/>
    </source>
</evidence>
<keyword evidence="13 16" id="KW-0173">Coenzyme A biosynthesis</keyword>
<comment type="pathway">
    <text evidence="4 16">Cofactor biosynthesis; coenzyme A biosynthesis; CoA from (R)-pantothenate: step 1/5.</text>
</comment>
<reference evidence="17" key="1">
    <citation type="submission" date="2021-08" db="EMBL/GenBank/DDBJ databases">
        <title>Genome of a novel bacterium of the phylum Verrucomicrobia, Oleiharenicola sp. KSB-15.</title>
        <authorList>
            <person name="Chung J.-H."/>
            <person name="Ahn J.-H."/>
            <person name="Yoon Y."/>
            <person name="Kim D.-Y."/>
            <person name="An S.-H."/>
            <person name="Park I."/>
            <person name="Yeon J."/>
        </authorList>
    </citation>
    <scope>NUCLEOTIDE SEQUENCE</scope>
    <source>
        <strain evidence="17">KSB-15</strain>
    </source>
</reference>
<keyword evidence="9 16" id="KW-0547">Nucleotide-binding</keyword>
<comment type="function">
    <text evidence="16">Catalyzes the phosphorylation of pantothenate (Pan), the first step in CoA biosynthesis.</text>
</comment>
<dbReference type="NCBIfam" id="TIGR00671">
    <property type="entry name" value="baf"/>
    <property type="match status" value="1"/>
</dbReference>
<comment type="cofactor">
    <cofactor evidence="16">
        <name>NH4(+)</name>
        <dbReference type="ChEBI" id="CHEBI:28938"/>
    </cofactor>
    <cofactor evidence="16">
        <name>K(+)</name>
        <dbReference type="ChEBI" id="CHEBI:29103"/>
    </cofactor>
    <text evidence="16">A monovalent cation. Ammonium or potassium.</text>
</comment>
<dbReference type="UniPathway" id="UPA00241">
    <property type="reaction ID" value="UER00352"/>
</dbReference>
<keyword evidence="12 16" id="KW-0630">Potassium</keyword>
<keyword evidence="18" id="KW-1185">Reference proteome</keyword>
<comment type="similarity">
    <text evidence="14 16">Belongs to the type III pantothenate kinase family.</text>
</comment>
<dbReference type="GO" id="GO:0015937">
    <property type="term" value="P:coenzyme A biosynthetic process"/>
    <property type="evidence" value="ECO:0007669"/>
    <property type="project" value="UniProtKB-UniRule"/>
</dbReference>
<keyword evidence="16" id="KW-0479">Metal-binding</keyword>
<accession>A0A8F9TSR8</accession>
<feature type="binding site" evidence="16">
    <location>
        <begin position="6"/>
        <end position="13"/>
    </location>
    <ligand>
        <name>ATP</name>
        <dbReference type="ChEBI" id="CHEBI:30616"/>
    </ligand>
</feature>
<sequence>MLLCLDTGNSNIHGGVFAGDELRAQFRKSTHPAGSADELGVFFNAVLRANGVEPAEIDTVAICSVVPAALHALRAAAVKYFRCEPFVLQAGVKTGLRVRYRNPHEVGADRIASAIAAVHLHPRRNLIVVDFGTATTIEAITAEADYLGGAILPGVGISAETLANHTAKLPRVEIMRPPMALGRTTAESIQSGLFHGHAGAVARLVQEISGENFGGERPHVLGTGGFARMFEGEGLFDELVPELVLTGLREAVRLNREPA</sequence>
<comment type="catalytic activity">
    <reaction evidence="1 16">
        <text>(R)-pantothenate + ATP = (R)-4'-phosphopantothenate + ADP + H(+)</text>
        <dbReference type="Rhea" id="RHEA:16373"/>
        <dbReference type="ChEBI" id="CHEBI:10986"/>
        <dbReference type="ChEBI" id="CHEBI:15378"/>
        <dbReference type="ChEBI" id="CHEBI:29032"/>
        <dbReference type="ChEBI" id="CHEBI:30616"/>
        <dbReference type="ChEBI" id="CHEBI:456216"/>
        <dbReference type="EC" id="2.7.1.33"/>
    </reaction>
</comment>
<comment type="cofactor">
    <cofactor evidence="2">
        <name>K(+)</name>
        <dbReference type="ChEBI" id="CHEBI:29103"/>
    </cofactor>
</comment>
<dbReference type="GO" id="GO:0004594">
    <property type="term" value="F:pantothenate kinase activity"/>
    <property type="evidence" value="ECO:0007669"/>
    <property type="project" value="UniProtKB-UniRule"/>
</dbReference>
<keyword evidence="11 16" id="KW-0067">ATP-binding</keyword>
<comment type="subunit">
    <text evidence="5 16">Homodimer.</text>
</comment>
<dbReference type="EC" id="2.7.1.33" evidence="6 16"/>
<evidence type="ECO:0000256" key="9">
    <source>
        <dbReference type="ARBA" id="ARBA00022741"/>
    </source>
</evidence>
<dbReference type="Pfam" id="PF03309">
    <property type="entry name" value="Pan_kinase"/>
    <property type="match status" value="1"/>
</dbReference>
<dbReference type="NCBIfam" id="NF009855">
    <property type="entry name" value="PRK13321.1"/>
    <property type="match status" value="1"/>
</dbReference>
<evidence type="ECO:0000256" key="6">
    <source>
        <dbReference type="ARBA" id="ARBA00012102"/>
    </source>
</evidence>
<evidence type="ECO:0000256" key="4">
    <source>
        <dbReference type="ARBA" id="ARBA00005225"/>
    </source>
</evidence>
<evidence type="ECO:0000256" key="12">
    <source>
        <dbReference type="ARBA" id="ARBA00022958"/>
    </source>
</evidence>
<dbReference type="EMBL" id="CP080507">
    <property type="protein sequence ID" value="QYM78375.1"/>
    <property type="molecule type" value="Genomic_DNA"/>
</dbReference>
<dbReference type="RefSeq" id="WP_220161479.1">
    <property type="nucleotide sequence ID" value="NZ_CP080507.1"/>
</dbReference>
<evidence type="ECO:0000313" key="17">
    <source>
        <dbReference type="EMBL" id="QYM78375.1"/>
    </source>
</evidence>
<feature type="binding site" evidence="16">
    <location>
        <position position="133"/>
    </location>
    <ligand>
        <name>ATP</name>
        <dbReference type="ChEBI" id="CHEBI:30616"/>
    </ligand>
</feature>
<evidence type="ECO:0000256" key="15">
    <source>
        <dbReference type="ARBA" id="ARBA00040883"/>
    </source>
</evidence>
<evidence type="ECO:0000256" key="5">
    <source>
        <dbReference type="ARBA" id="ARBA00011738"/>
    </source>
</evidence>
<keyword evidence="10 16" id="KW-0418">Kinase</keyword>
<evidence type="ECO:0000256" key="3">
    <source>
        <dbReference type="ARBA" id="ARBA00004496"/>
    </source>
</evidence>
<dbReference type="GO" id="GO:0005737">
    <property type="term" value="C:cytoplasm"/>
    <property type="evidence" value="ECO:0007669"/>
    <property type="project" value="UniProtKB-SubCell"/>
</dbReference>
<feature type="binding site" evidence="16">
    <location>
        <begin position="107"/>
        <end position="110"/>
    </location>
    <ligand>
        <name>substrate</name>
    </ligand>
</feature>
<dbReference type="AlphaFoldDB" id="A0A8F9TSR8"/>
<comment type="subcellular location">
    <subcellularLocation>
        <location evidence="3 16">Cytoplasm</location>
    </subcellularLocation>
</comment>
<evidence type="ECO:0000256" key="7">
    <source>
        <dbReference type="ARBA" id="ARBA00022490"/>
    </source>
</evidence>
<evidence type="ECO:0000256" key="8">
    <source>
        <dbReference type="ARBA" id="ARBA00022679"/>
    </source>
</evidence>
<dbReference type="SUPFAM" id="SSF53067">
    <property type="entry name" value="Actin-like ATPase domain"/>
    <property type="match status" value="2"/>
</dbReference>
<dbReference type="PANTHER" id="PTHR34265:SF1">
    <property type="entry name" value="TYPE III PANTOTHENATE KINASE"/>
    <property type="match status" value="1"/>
</dbReference>
<dbReference type="CDD" id="cd24015">
    <property type="entry name" value="ASKHA_NBD_PanK-III"/>
    <property type="match status" value="1"/>
</dbReference>
<evidence type="ECO:0000256" key="10">
    <source>
        <dbReference type="ARBA" id="ARBA00022777"/>
    </source>
</evidence>
<dbReference type="GO" id="GO:0046872">
    <property type="term" value="F:metal ion binding"/>
    <property type="evidence" value="ECO:0007669"/>
    <property type="project" value="UniProtKB-KW"/>
</dbReference>
<evidence type="ECO:0000313" key="18">
    <source>
        <dbReference type="Proteomes" id="UP000825051"/>
    </source>
</evidence>
<feature type="binding site" evidence="16">
    <location>
        <position position="100"/>
    </location>
    <ligand>
        <name>substrate</name>
    </ligand>
</feature>
<organism evidence="17 18">
    <name type="scientific">Horticoccus luteus</name>
    <dbReference type="NCBI Taxonomy" id="2862869"/>
    <lineage>
        <taxon>Bacteria</taxon>
        <taxon>Pseudomonadati</taxon>
        <taxon>Verrucomicrobiota</taxon>
        <taxon>Opitutia</taxon>
        <taxon>Opitutales</taxon>
        <taxon>Opitutaceae</taxon>
        <taxon>Horticoccus</taxon>
    </lineage>
</organism>
<dbReference type="Gene3D" id="3.30.420.40">
    <property type="match status" value="2"/>
</dbReference>
<evidence type="ECO:0000256" key="11">
    <source>
        <dbReference type="ARBA" id="ARBA00022840"/>
    </source>
</evidence>
<keyword evidence="7 16" id="KW-0963">Cytoplasm</keyword>
<evidence type="ECO:0000256" key="13">
    <source>
        <dbReference type="ARBA" id="ARBA00022993"/>
    </source>
</evidence>
<dbReference type="Proteomes" id="UP000825051">
    <property type="component" value="Chromosome"/>
</dbReference>
<dbReference type="GO" id="GO:0005524">
    <property type="term" value="F:ATP binding"/>
    <property type="evidence" value="ECO:0007669"/>
    <property type="project" value="UniProtKB-UniRule"/>
</dbReference>
<name>A0A8F9TSR8_9BACT</name>
<evidence type="ECO:0000256" key="16">
    <source>
        <dbReference type="HAMAP-Rule" id="MF_01274"/>
    </source>
</evidence>
<dbReference type="InterPro" id="IPR004619">
    <property type="entry name" value="Type_III_PanK"/>
</dbReference>
<proteinExistence type="inferred from homology"/>
<feature type="binding site" evidence="16">
    <location>
        <position position="130"/>
    </location>
    <ligand>
        <name>K(+)</name>
        <dbReference type="ChEBI" id="CHEBI:29103"/>
    </ligand>
</feature>
<feature type="binding site" evidence="16">
    <location>
        <position position="185"/>
    </location>
    <ligand>
        <name>substrate</name>
    </ligand>
</feature>
<dbReference type="HAMAP" id="MF_01274">
    <property type="entry name" value="Pantothen_kinase_3"/>
    <property type="match status" value="1"/>
</dbReference>
<keyword evidence="8 16" id="KW-0808">Transferase</keyword>
<dbReference type="PANTHER" id="PTHR34265">
    <property type="entry name" value="TYPE III PANTOTHENATE KINASE"/>
    <property type="match status" value="1"/>
</dbReference>
<dbReference type="KEGG" id="ole:K0B96_13865"/>
<evidence type="ECO:0000256" key="1">
    <source>
        <dbReference type="ARBA" id="ARBA00001206"/>
    </source>
</evidence>
<feature type="active site" description="Proton acceptor" evidence="16">
    <location>
        <position position="109"/>
    </location>
</feature>
<evidence type="ECO:0000256" key="14">
    <source>
        <dbReference type="ARBA" id="ARBA00038036"/>
    </source>
</evidence>
<dbReference type="InterPro" id="IPR043129">
    <property type="entry name" value="ATPase_NBD"/>
</dbReference>
<protein>
    <recommendedName>
        <fullName evidence="15 16">Type III pantothenate kinase</fullName>
        <ecNumber evidence="6 16">2.7.1.33</ecNumber>
    </recommendedName>
    <alternativeName>
        <fullName evidence="16">PanK-III</fullName>
    </alternativeName>
    <alternativeName>
        <fullName evidence="16">Pantothenic acid kinase</fullName>
    </alternativeName>
</protein>
<gene>
    <name evidence="16" type="primary">coaX</name>
    <name evidence="17" type="ORF">K0B96_13865</name>
</gene>